<feature type="domain" description="BED-type" evidence="6">
    <location>
        <begin position="202"/>
        <end position="245"/>
    </location>
</feature>
<feature type="compositionally biased region" description="Basic and acidic residues" evidence="5">
    <location>
        <begin position="1"/>
        <end position="17"/>
    </location>
</feature>
<evidence type="ECO:0000313" key="8">
    <source>
        <dbReference type="Proteomes" id="UP000007755"/>
    </source>
</evidence>
<proteinExistence type="predicted"/>
<name>F4X652_ACREC</name>
<dbReference type="eggNOG" id="ENOG502S2DT">
    <property type="taxonomic scope" value="Eukaryota"/>
</dbReference>
<dbReference type="STRING" id="103372.F4X652"/>
<evidence type="ECO:0000256" key="1">
    <source>
        <dbReference type="ARBA" id="ARBA00022723"/>
    </source>
</evidence>
<reference evidence="7" key="1">
    <citation type="submission" date="2011-02" db="EMBL/GenBank/DDBJ databases">
        <title>The genome of the leaf-cutting ant Acromyrmex echinatior suggests key adaptations to social evolution and fungus farming.</title>
        <authorList>
            <person name="Nygaard S."/>
            <person name="Zhang G."/>
        </authorList>
    </citation>
    <scope>NUCLEOTIDE SEQUENCE</scope>
</reference>
<protein>
    <recommendedName>
        <fullName evidence="6">BED-type domain-containing protein</fullName>
    </recommendedName>
</protein>
<dbReference type="OrthoDB" id="7551694at2759"/>
<evidence type="ECO:0000313" key="7">
    <source>
        <dbReference type="EMBL" id="EGI58071.1"/>
    </source>
</evidence>
<dbReference type="AlphaFoldDB" id="F4X652"/>
<dbReference type="InterPro" id="IPR003656">
    <property type="entry name" value="Znf_BED"/>
</dbReference>
<evidence type="ECO:0000256" key="4">
    <source>
        <dbReference type="PROSITE-ProRule" id="PRU00027"/>
    </source>
</evidence>
<sequence length="374" mass="43110">MAEREVGDNLNRDTNLRKERHQGPSGSLNLSDYKLHEHAEETETHNEDAADNVIPVRRWIRGHYTKLTNFNEALKYFTFPFDSNTSGQINRRREERSEIPLGLGLFYFKRRYKGNMQYMIFGPSPDSAINNEGSLQNDANRDISLKKEKHLEDPSNSSNLSNYKLQECTEEIGTLNEHLHILHFHLRAIHPDKLTEEEKKEVKFHWAWDYFTLKDDVRATCNICKKIIKCKDVSQLRQHLSHIHKIFGPSPDSAINNESSLQSDANRDISLKKEKLQEGPSNSSNLSNYPLQECTEETGTLNETSLQYSDSVIINESCSDSDMDENNRAFEDIWLGFQSARNVLFLVPPLSTESSFATVIKFLNTIGLRKQKLM</sequence>
<keyword evidence="1" id="KW-0479">Metal-binding</keyword>
<dbReference type="GO" id="GO:0003677">
    <property type="term" value="F:DNA binding"/>
    <property type="evidence" value="ECO:0007669"/>
    <property type="project" value="InterPro"/>
</dbReference>
<dbReference type="GO" id="GO:0008270">
    <property type="term" value="F:zinc ion binding"/>
    <property type="evidence" value="ECO:0007669"/>
    <property type="project" value="UniProtKB-KW"/>
</dbReference>
<dbReference type="Pfam" id="PF02892">
    <property type="entry name" value="zf-BED"/>
    <property type="match status" value="1"/>
</dbReference>
<keyword evidence="2 4" id="KW-0863">Zinc-finger</keyword>
<feature type="region of interest" description="Disordered" evidence="5">
    <location>
        <begin position="1"/>
        <end position="30"/>
    </location>
</feature>
<accession>F4X652</accession>
<dbReference type="Proteomes" id="UP000007755">
    <property type="component" value="Unassembled WGS sequence"/>
</dbReference>
<dbReference type="SMART" id="SM00614">
    <property type="entry name" value="ZnF_BED"/>
    <property type="match status" value="1"/>
</dbReference>
<dbReference type="EMBL" id="GL888774">
    <property type="protein sequence ID" value="EGI58071.1"/>
    <property type="molecule type" value="Genomic_DNA"/>
</dbReference>
<organism evidence="8">
    <name type="scientific">Acromyrmex echinatior</name>
    <name type="common">Panamanian leafcutter ant</name>
    <name type="synonym">Acromyrmex octospinosus echinatior</name>
    <dbReference type="NCBI Taxonomy" id="103372"/>
    <lineage>
        <taxon>Eukaryota</taxon>
        <taxon>Metazoa</taxon>
        <taxon>Ecdysozoa</taxon>
        <taxon>Arthropoda</taxon>
        <taxon>Hexapoda</taxon>
        <taxon>Insecta</taxon>
        <taxon>Pterygota</taxon>
        <taxon>Neoptera</taxon>
        <taxon>Endopterygota</taxon>
        <taxon>Hymenoptera</taxon>
        <taxon>Apocrita</taxon>
        <taxon>Aculeata</taxon>
        <taxon>Formicoidea</taxon>
        <taxon>Formicidae</taxon>
        <taxon>Myrmicinae</taxon>
        <taxon>Acromyrmex</taxon>
    </lineage>
</organism>
<keyword evidence="8" id="KW-1185">Reference proteome</keyword>
<evidence type="ECO:0000259" key="6">
    <source>
        <dbReference type="PROSITE" id="PS50808"/>
    </source>
</evidence>
<dbReference type="PROSITE" id="PS50808">
    <property type="entry name" value="ZF_BED"/>
    <property type="match status" value="1"/>
</dbReference>
<gene>
    <name evidence="7" type="ORF">G5I_13855</name>
</gene>
<evidence type="ECO:0000256" key="2">
    <source>
        <dbReference type="ARBA" id="ARBA00022771"/>
    </source>
</evidence>
<keyword evidence="3" id="KW-0862">Zinc</keyword>
<evidence type="ECO:0000256" key="3">
    <source>
        <dbReference type="ARBA" id="ARBA00022833"/>
    </source>
</evidence>
<dbReference type="InParanoid" id="F4X652"/>
<evidence type="ECO:0000256" key="5">
    <source>
        <dbReference type="SAM" id="MobiDB-lite"/>
    </source>
</evidence>